<dbReference type="Proteomes" id="UP000235346">
    <property type="component" value="Unassembled WGS sequence"/>
</dbReference>
<dbReference type="InterPro" id="IPR006091">
    <property type="entry name" value="Acyl-CoA_Oxase/DH_mid-dom"/>
</dbReference>
<sequence length="376" mass="40865">MSDTSFLDWPFLEARHRELADELEAWCTAELPRDHGDVDAACIRLVRDLGHAGFLELTAGDAIDVRSLCLARETLARHDGLADFAFAMQGLGTGAISLFGTPEQKQWLARTRRGEALAAFALSEPRSGSDVAQLDTLAERDGDGYRLNGEKTWISNGGIADLYTVFARTGEGPGAKGLSCFLVPADTPGLEIRERLETISPHPLARLGFNDLRLPRSALIGEPGQGFRIAMAVLDVFRATVGAAALGFARRALDESLDRARNRELFGASLAELQMVQGHLADMALDVDAAALLVYRAAWTKDQGAARITREAAMAKLYATDRAQEVIDKAVQLHGGDGVRKGHIVESLYREIRALRIYEGASDVQKVVIARRCLAE</sequence>
<feature type="domain" description="Acyl-CoA dehydrogenase/oxidase C-terminal" evidence="7">
    <location>
        <begin position="224"/>
        <end position="373"/>
    </location>
</feature>
<keyword evidence="5 6" id="KW-0560">Oxidoreductase</keyword>
<dbReference type="EMBL" id="PNRE01000044">
    <property type="protein sequence ID" value="PMR69631.1"/>
    <property type="molecule type" value="Genomic_DNA"/>
</dbReference>
<protein>
    <submittedName>
        <fullName evidence="10">Acyl-CoA dehydrogenase</fullName>
    </submittedName>
</protein>
<evidence type="ECO:0000259" key="8">
    <source>
        <dbReference type="Pfam" id="PF02770"/>
    </source>
</evidence>
<dbReference type="GO" id="GO:0003995">
    <property type="term" value="F:acyl-CoA dehydrogenase activity"/>
    <property type="evidence" value="ECO:0007669"/>
    <property type="project" value="TreeGrafter"/>
</dbReference>
<proteinExistence type="inferred from homology"/>
<feature type="domain" description="Acyl-CoA dehydrogenase/oxidase N-terminal" evidence="9">
    <location>
        <begin position="15"/>
        <end position="115"/>
    </location>
</feature>
<dbReference type="PANTHER" id="PTHR43884">
    <property type="entry name" value="ACYL-COA DEHYDROGENASE"/>
    <property type="match status" value="1"/>
</dbReference>
<accession>A0A2N7TN63</accession>
<feature type="domain" description="Acyl-CoA oxidase/dehydrogenase middle" evidence="8">
    <location>
        <begin position="119"/>
        <end position="211"/>
    </location>
</feature>
<keyword evidence="11" id="KW-1185">Reference proteome</keyword>
<dbReference type="SUPFAM" id="SSF47203">
    <property type="entry name" value="Acyl-CoA dehydrogenase C-terminal domain-like"/>
    <property type="match status" value="1"/>
</dbReference>
<comment type="caution">
    <text evidence="10">The sequence shown here is derived from an EMBL/GenBank/DDBJ whole genome shotgun (WGS) entry which is preliminary data.</text>
</comment>
<dbReference type="Gene3D" id="1.20.140.10">
    <property type="entry name" value="Butyryl-CoA Dehydrogenase, subunit A, domain 3"/>
    <property type="match status" value="1"/>
</dbReference>
<reference evidence="10 11" key="1">
    <citation type="submission" date="2018-01" db="EMBL/GenBank/DDBJ databases">
        <title>Halomonas endophytica sp. nov., isolated from storage liquid in the stems of Populus euphratica.</title>
        <authorList>
            <person name="Chen C."/>
        </authorList>
    </citation>
    <scope>NUCLEOTIDE SEQUENCE [LARGE SCALE GENOMIC DNA]</scope>
    <source>
        <strain evidence="10 11">DSM 26881</strain>
    </source>
</reference>
<dbReference type="InterPro" id="IPR009100">
    <property type="entry name" value="AcylCoA_DH/oxidase_NM_dom_sf"/>
</dbReference>
<gene>
    <name evidence="10" type="ORF">C1H66_10055</name>
</gene>
<comment type="cofactor">
    <cofactor evidence="1 6">
        <name>FAD</name>
        <dbReference type="ChEBI" id="CHEBI:57692"/>
    </cofactor>
</comment>
<evidence type="ECO:0000256" key="2">
    <source>
        <dbReference type="ARBA" id="ARBA00009347"/>
    </source>
</evidence>
<evidence type="ECO:0000256" key="4">
    <source>
        <dbReference type="ARBA" id="ARBA00022827"/>
    </source>
</evidence>
<evidence type="ECO:0000256" key="3">
    <source>
        <dbReference type="ARBA" id="ARBA00022630"/>
    </source>
</evidence>
<evidence type="ECO:0000259" key="7">
    <source>
        <dbReference type="Pfam" id="PF00441"/>
    </source>
</evidence>
<dbReference type="InterPro" id="IPR046373">
    <property type="entry name" value="Acyl-CoA_Oxase/DH_mid-dom_sf"/>
</dbReference>
<dbReference type="FunFam" id="2.40.110.10:FF:000002">
    <property type="entry name" value="Acyl-CoA dehydrogenase fadE12"/>
    <property type="match status" value="1"/>
</dbReference>
<dbReference type="FunFam" id="1.20.140.10:FF:000001">
    <property type="entry name" value="Acyl-CoA dehydrogenase"/>
    <property type="match status" value="1"/>
</dbReference>
<evidence type="ECO:0000259" key="9">
    <source>
        <dbReference type="Pfam" id="PF02771"/>
    </source>
</evidence>
<evidence type="ECO:0000256" key="5">
    <source>
        <dbReference type="ARBA" id="ARBA00023002"/>
    </source>
</evidence>
<dbReference type="Pfam" id="PF02771">
    <property type="entry name" value="Acyl-CoA_dh_N"/>
    <property type="match status" value="1"/>
</dbReference>
<dbReference type="SUPFAM" id="SSF56645">
    <property type="entry name" value="Acyl-CoA dehydrogenase NM domain-like"/>
    <property type="match status" value="1"/>
</dbReference>
<dbReference type="PANTHER" id="PTHR43884:SF22">
    <property type="entry name" value="BLR3437 PROTEIN"/>
    <property type="match status" value="1"/>
</dbReference>
<evidence type="ECO:0000313" key="11">
    <source>
        <dbReference type="Proteomes" id="UP000235346"/>
    </source>
</evidence>
<evidence type="ECO:0000256" key="6">
    <source>
        <dbReference type="RuleBase" id="RU362125"/>
    </source>
</evidence>
<organism evidence="10 11">
    <name type="scientific">Halomonas heilongjiangensis</name>
    <dbReference type="NCBI Taxonomy" id="1387883"/>
    <lineage>
        <taxon>Bacteria</taxon>
        <taxon>Pseudomonadati</taxon>
        <taxon>Pseudomonadota</taxon>
        <taxon>Gammaproteobacteria</taxon>
        <taxon>Oceanospirillales</taxon>
        <taxon>Halomonadaceae</taxon>
        <taxon>Halomonas</taxon>
    </lineage>
</organism>
<dbReference type="RefSeq" id="WP_102627755.1">
    <property type="nucleotide sequence ID" value="NZ_PDOH01000058.1"/>
</dbReference>
<dbReference type="AlphaFoldDB" id="A0A2N7TN63"/>
<dbReference type="InterPro" id="IPR013786">
    <property type="entry name" value="AcylCoA_DH/ox_N"/>
</dbReference>
<dbReference type="OrthoDB" id="6138585at2"/>
<comment type="similarity">
    <text evidence="2 6">Belongs to the acyl-CoA dehydrogenase family.</text>
</comment>
<keyword evidence="3 6" id="KW-0285">Flavoprotein</keyword>
<dbReference type="Pfam" id="PF00441">
    <property type="entry name" value="Acyl-CoA_dh_1"/>
    <property type="match status" value="1"/>
</dbReference>
<evidence type="ECO:0000313" key="10">
    <source>
        <dbReference type="EMBL" id="PMR69631.1"/>
    </source>
</evidence>
<dbReference type="GO" id="GO:0050660">
    <property type="term" value="F:flavin adenine dinucleotide binding"/>
    <property type="evidence" value="ECO:0007669"/>
    <property type="project" value="InterPro"/>
</dbReference>
<dbReference type="InterPro" id="IPR036250">
    <property type="entry name" value="AcylCo_DH-like_C"/>
</dbReference>
<dbReference type="InterPro" id="IPR009075">
    <property type="entry name" value="AcylCo_DH/oxidase_C"/>
</dbReference>
<evidence type="ECO:0000256" key="1">
    <source>
        <dbReference type="ARBA" id="ARBA00001974"/>
    </source>
</evidence>
<name>A0A2N7TN63_9GAMM</name>
<dbReference type="Pfam" id="PF02770">
    <property type="entry name" value="Acyl-CoA_dh_M"/>
    <property type="match status" value="1"/>
</dbReference>
<dbReference type="Gene3D" id="2.40.110.10">
    <property type="entry name" value="Butyryl-CoA Dehydrogenase, subunit A, domain 2"/>
    <property type="match status" value="1"/>
</dbReference>
<dbReference type="InterPro" id="IPR037069">
    <property type="entry name" value="AcylCoA_DH/ox_N_sf"/>
</dbReference>
<keyword evidence="4 6" id="KW-0274">FAD</keyword>
<dbReference type="Gene3D" id="1.10.540.10">
    <property type="entry name" value="Acyl-CoA dehydrogenase/oxidase, N-terminal domain"/>
    <property type="match status" value="1"/>
</dbReference>